<feature type="domain" description="HNH endonuclease 5" evidence="1">
    <location>
        <begin position="40"/>
        <end position="70"/>
    </location>
</feature>
<accession>A0A1S6UBD5</accession>
<dbReference type="Pfam" id="PF14279">
    <property type="entry name" value="HNH_5"/>
    <property type="match status" value="1"/>
</dbReference>
<reference evidence="2" key="1">
    <citation type="submission" date="2017-02" db="EMBL/GenBank/DDBJ databases">
        <title>Genome sequence of Serratia marcescens phage BF.</title>
        <authorList>
            <person name="Casey E."/>
            <person name="Fitzgerald B."/>
            <person name="Mahony J."/>
            <person name="Lugli G."/>
            <person name="Ventura M."/>
            <person name="van Sinderen D."/>
        </authorList>
    </citation>
    <scope>NUCLEOTIDE SEQUENCE [LARGE SCALE GENOMIC DNA]</scope>
</reference>
<organism evidence="2 3">
    <name type="scientific">Serratia phage BF</name>
    <dbReference type="NCBI Taxonomy" id="1962671"/>
    <lineage>
        <taxon>Viruses</taxon>
        <taxon>Duplodnaviria</taxon>
        <taxon>Heunggongvirae</taxon>
        <taxon>Uroviricota</taxon>
        <taxon>Caudoviricetes</taxon>
        <taxon>Eneladusvirus</taxon>
        <taxon>Eneladusvirus BF</taxon>
    </lineage>
</organism>
<dbReference type="Gene3D" id="1.10.30.50">
    <property type="match status" value="1"/>
</dbReference>
<dbReference type="OrthoDB" id="19260at10239"/>
<evidence type="ECO:0000259" key="1">
    <source>
        <dbReference type="Pfam" id="PF14279"/>
    </source>
</evidence>
<name>A0A1S6UBD5_9CAUD</name>
<keyword evidence="2" id="KW-0255">Endonuclease</keyword>
<dbReference type="InterPro" id="IPR003615">
    <property type="entry name" value="HNH_nuc"/>
</dbReference>
<keyword evidence="2" id="KW-0540">Nuclease</keyword>
<dbReference type="InterPro" id="IPR029471">
    <property type="entry name" value="HNH_5"/>
</dbReference>
<dbReference type="EMBL" id="KY630187">
    <property type="protein sequence ID" value="AQW89048.1"/>
    <property type="molecule type" value="Genomic_DNA"/>
</dbReference>
<dbReference type="GO" id="GO:0004519">
    <property type="term" value="F:endonuclease activity"/>
    <property type="evidence" value="ECO:0007669"/>
    <property type="project" value="UniProtKB-KW"/>
</dbReference>
<keyword evidence="3" id="KW-1185">Reference proteome</keyword>
<evidence type="ECO:0000313" key="2">
    <source>
        <dbReference type="EMBL" id="AQW89048.1"/>
    </source>
</evidence>
<keyword evidence="2" id="KW-0378">Hydrolase</keyword>
<sequence>MIKLEFNSEPVVAYRNTCCMCCGIPQVSNQHFLKPNGKPVQVTSDHVLLKSLGGSAKAENLVVMCYDCNQLRANLFAELEQFIDWYWSGKELPTEKNFSYIKDNPKYKRNYRFTFETPEKHVTHKTPSSTGVVLPSKNTSVPLNVIVMNGVKYQEYKHPLFGNSLIKIED</sequence>
<dbReference type="Proteomes" id="UP000221837">
    <property type="component" value="Genome"/>
</dbReference>
<gene>
    <name evidence="2" type="ORF">BF_0523</name>
</gene>
<dbReference type="CDD" id="cd00085">
    <property type="entry name" value="HNHc"/>
    <property type="match status" value="1"/>
</dbReference>
<evidence type="ECO:0000313" key="3">
    <source>
        <dbReference type="Proteomes" id="UP000221837"/>
    </source>
</evidence>
<protein>
    <submittedName>
        <fullName evidence="2">HNH endonuclease</fullName>
    </submittedName>
</protein>
<proteinExistence type="predicted"/>